<dbReference type="Gene3D" id="3.30.870.10">
    <property type="entry name" value="Endonuclease Chain A"/>
    <property type="match status" value="2"/>
</dbReference>
<name>A0A940NPJ8_9BACI</name>
<dbReference type="RefSeq" id="WP_209403303.1">
    <property type="nucleotide sequence ID" value="NZ_JAGIYQ010000003.1"/>
</dbReference>
<evidence type="ECO:0000256" key="3">
    <source>
        <dbReference type="ARBA" id="ARBA00022516"/>
    </source>
</evidence>
<proteinExistence type="inferred from homology"/>
<feature type="active site" evidence="13">
    <location>
        <position position="434"/>
    </location>
</feature>
<keyword evidence="6" id="KW-0677">Repeat</keyword>
<comment type="similarity">
    <text evidence="13">Belongs to the phospholipase D family. Cardiolipin synthase subfamily.</text>
</comment>
<evidence type="ECO:0000256" key="12">
    <source>
        <dbReference type="ARBA" id="ARBA00057569"/>
    </source>
</evidence>
<comment type="function">
    <text evidence="12 13">Catalyzes the reversible phosphatidyl group transfer from one phosphatidylglycerol molecule to another to form cardiolipin (CL) (diphosphatidylglycerol) and glycerol.</text>
</comment>
<keyword evidence="11 13" id="KW-1208">Phospholipid metabolism</keyword>
<dbReference type="PANTHER" id="PTHR21248">
    <property type="entry name" value="CARDIOLIPIN SYNTHASE"/>
    <property type="match status" value="1"/>
</dbReference>
<comment type="catalytic activity">
    <reaction evidence="13">
        <text>2 a 1,2-diacyl-sn-glycero-3-phospho-(1'-sn-glycerol) = a cardiolipin + glycerol</text>
        <dbReference type="Rhea" id="RHEA:31451"/>
        <dbReference type="ChEBI" id="CHEBI:17754"/>
        <dbReference type="ChEBI" id="CHEBI:62237"/>
        <dbReference type="ChEBI" id="CHEBI:64716"/>
    </reaction>
</comment>
<dbReference type="Proteomes" id="UP000682134">
    <property type="component" value="Unassembled WGS sequence"/>
</dbReference>
<keyword evidence="8 13" id="KW-0443">Lipid metabolism</keyword>
<dbReference type="SMART" id="SM00155">
    <property type="entry name" value="PLDc"/>
    <property type="match status" value="2"/>
</dbReference>
<dbReference type="Pfam" id="PF13091">
    <property type="entry name" value="PLDc_2"/>
    <property type="match status" value="2"/>
</dbReference>
<organism evidence="16 17">
    <name type="scientific">Gottfriedia endophytica</name>
    <dbReference type="NCBI Taxonomy" id="2820819"/>
    <lineage>
        <taxon>Bacteria</taxon>
        <taxon>Bacillati</taxon>
        <taxon>Bacillota</taxon>
        <taxon>Bacilli</taxon>
        <taxon>Bacillales</taxon>
        <taxon>Bacillaceae</taxon>
        <taxon>Gottfriedia</taxon>
    </lineage>
</organism>
<keyword evidence="5 13" id="KW-0812">Transmembrane</keyword>
<feature type="transmembrane region" description="Helical" evidence="13">
    <location>
        <begin position="7"/>
        <end position="29"/>
    </location>
</feature>
<evidence type="ECO:0000256" key="7">
    <source>
        <dbReference type="ARBA" id="ARBA00022989"/>
    </source>
</evidence>
<evidence type="ECO:0000313" key="16">
    <source>
        <dbReference type="EMBL" id="MBP0724597.1"/>
    </source>
</evidence>
<evidence type="ECO:0000256" key="4">
    <source>
        <dbReference type="ARBA" id="ARBA00022679"/>
    </source>
</evidence>
<dbReference type="InterPro" id="IPR001736">
    <property type="entry name" value="PLipase_D/transphosphatidylase"/>
</dbReference>
<sequence>MRFRFKIALFIIIALVILYFTSPMLTYNWLLDIILYGKMNFVSGVSVMFSITAIGVAFIIFLENRNPARTLTWIVALAIFPVFGFFFYLLFGQSYRKKRIYKKKSIIDEHVYQLYKRKNPVDVSDLAEKNDKLDYLLKVGLTQGNIGLSRNTKTQVLTNGTETFPAILEELKKAKHHIHMEFYIVRDDDIGTQIKDILIEKAKQGVEVRFLYDGVGSWQLSKTYKNDLIEAGVQIVPFSPVKIPILNDTINYRNHRKIVVIDGQVGFVGGLNIGDEYLGKDEYYGKWRDTHLKLVGEAVQSLQVIFLQDWFYMTNEIIKGPVYFQITDLPEFYSEGVVQIVAGGPDNKHDVIKQLFFAMITNARKNICIMTPYFVPDDDLLTALKVAANAGVKVQILVPDRPDKKIVFHASRSYFPELLDAGVEIYEYKQGFLHGKILMADDEVASIGTANMDMRSFHLNFEITAFLYLEQSIERLAADFQDDLKNSRQIKYTDFLKRPMYLRIFESLSRLLAPLL</sequence>
<dbReference type="FunFam" id="3.30.870.10:FF:000021">
    <property type="entry name" value="Cardiolipin synthase"/>
    <property type="match status" value="1"/>
</dbReference>
<feature type="transmembrane region" description="Helical" evidence="13">
    <location>
        <begin position="41"/>
        <end position="62"/>
    </location>
</feature>
<dbReference type="InterPro" id="IPR022924">
    <property type="entry name" value="Cardiolipin_synthase"/>
</dbReference>
<evidence type="ECO:0000256" key="14">
    <source>
        <dbReference type="NCBIfam" id="TIGR04265"/>
    </source>
</evidence>
<protein>
    <recommendedName>
        <fullName evidence="13 14">Cardiolipin synthase</fullName>
        <shortName evidence="13">CL synthase</shortName>
        <ecNumber evidence="13 14">2.7.8.-</ecNumber>
    </recommendedName>
</protein>
<dbReference type="InterPro" id="IPR027379">
    <property type="entry name" value="CLS_N"/>
</dbReference>
<keyword evidence="3 13" id="KW-0444">Lipid biosynthesis</keyword>
<evidence type="ECO:0000256" key="8">
    <source>
        <dbReference type="ARBA" id="ARBA00023098"/>
    </source>
</evidence>
<keyword evidence="9 13" id="KW-0472">Membrane</keyword>
<feature type="active site" evidence="13">
    <location>
        <position position="257"/>
    </location>
</feature>
<dbReference type="GO" id="GO:0005886">
    <property type="term" value="C:plasma membrane"/>
    <property type="evidence" value="ECO:0007669"/>
    <property type="project" value="UniProtKB-SubCell"/>
</dbReference>
<evidence type="ECO:0000256" key="13">
    <source>
        <dbReference type="HAMAP-Rule" id="MF_01916"/>
    </source>
</evidence>
<dbReference type="AlphaFoldDB" id="A0A940NPJ8"/>
<keyword evidence="2 13" id="KW-1003">Cell membrane</keyword>
<evidence type="ECO:0000259" key="15">
    <source>
        <dbReference type="PROSITE" id="PS50035"/>
    </source>
</evidence>
<evidence type="ECO:0000256" key="2">
    <source>
        <dbReference type="ARBA" id="ARBA00022475"/>
    </source>
</evidence>
<dbReference type="PANTHER" id="PTHR21248:SF20">
    <property type="entry name" value="CARDIOLIPIN SYNTHASE YWIE-RELATED"/>
    <property type="match status" value="1"/>
</dbReference>
<feature type="active site" evidence="13">
    <location>
        <position position="441"/>
    </location>
</feature>
<feature type="active site" evidence="13">
    <location>
        <position position="436"/>
    </location>
</feature>
<dbReference type="CDD" id="cd09110">
    <property type="entry name" value="PLDc_CLS_1"/>
    <property type="match status" value="1"/>
</dbReference>
<comment type="subcellular location">
    <subcellularLocation>
        <location evidence="1 13">Cell membrane</location>
        <topology evidence="1 13">Multi-pass membrane protein</topology>
    </subcellularLocation>
</comment>
<gene>
    <name evidence="16" type="primary">cls</name>
    <name evidence="16" type="ORF">J5Y03_05275</name>
</gene>
<dbReference type="PROSITE" id="PS50035">
    <property type="entry name" value="PLD"/>
    <property type="match status" value="2"/>
</dbReference>
<feature type="domain" description="PLD phosphodiesterase" evidence="15">
    <location>
        <begin position="429"/>
        <end position="456"/>
    </location>
</feature>
<dbReference type="HAMAP" id="MF_01916">
    <property type="entry name" value="Cardiolipin_synth_Cls"/>
    <property type="match status" value="1"/>
</dbReference>
<dbReference type="GO" id="GO:0008808">
    <property type="term" value="F:cardiolipin synthase activity"/>
    <property type="evidence" value="ECO:0007669"/>
    <property type="project" value="UniProtKB-UniRule"/>
</dbReference>
<evidence type="ECO:0000256" key="6">
    <source>
        <dbReference type="ARBA" id="ARBA00022737"/>
    </source>
</evidence>
<dbReference type="InterPro" id="IPR025202">
    <property type="entry name" value="PLD-like_dom"/>
</dbReference>
<keyword evidence="10 13" id="KW-0594">Phospholipid biosynthesis</keyword>
<evidence type="ECO:0000256" key="5">
    <source>
        <dbReference type="ARBA" id="ARBA00022692"/>
    </source>
</evidence>
<dbReference type="CDD" id="cd09112">
    <property type="entry name" value="PLDc_CLS_2"/>
    <property type="match status" value="1"/>
</dbReference>
<comment type="caution">
    <text evidence="16">The sequence shown here is derived from an EMBL/GenBank/DDBJ whole genome shotgun (WGS) entry which is preliminary data.</text>
</comment>
<accession>A0A940NPJ8</accession>
<dbReference type="Pfam" id="PF13396">
    <property type="entry name" value="PLDc_N"/>
    <property type="match status" value="1"/>
</dbReference>
<reference evidence="16" key="1">
    <citation type="submission" date="2021-04" db="EMBL/GenBank/DDBJ databases">
        <title>Genome seq and assembly of Bacillus sp.</title>
        <authorList>
            <person name="Chhetri G."/>
        </authorList>
    </citation>
    <scope>NUCLEOTIDE SEQUENCE</scope>
    <source>
        <strain evidence="16">RG28</strain>
    </source>
</reference>
<evidence type="ECO:0000256" key="9">
    <source>
        <dbReference type="ARBA" id="ARBA00023136"/>
    </source>
</evidence>
<dbReference type="SUPFAM" id="SSF56024">
    <property type="entry name" value="Phospholipase D/nuclease"/>
    <property type="match status" value="2"/>
</dbReference>
<keyword evidence="4 13" id="KW-0808">Transferase</keyword>
<feature type="transmembrane region" description="Helical" evidence="13">
    <location>
        <begin position="71"/>
        <end position="91"/>
    </location>
</feature>
<feature type="domain" description="PLD phosphodiesterase" evidence="15">
    <location>
        <begin position="250"/>
        <end position="277"/>
    </location>
</feature>
<evidence type="ECO:0000256" key="1">
    <source>
        <dbReference type="ARBA" id="ARBA00004651"/>
    </source>
</evidence>
<dbReference type="GO" id="GO:0032049">
    <property type="term" value="P:cardiolipin biosynthetic process"/>
    <property type="evidence" value="ECO:0007669"/>
    <property type="project" value="UniProtKB-UniRule"/>
</dbReference>
<keyword evidence="17" id="KW-1185">Reference proteome</keyword>
<feature type="active site" evidence="13">
    <location>
        <position position="262"/>
    </location>
</feature>
<dbReference type="NCBIfam" id="TIGR04265">
    <property type="entry name" value="bac_cardiolipin"/>
    <property type="match status" value="1"/>
</dbReference>
<evidence type="ECO:0000256" key="11">
    <source>
        <dbReference type="ARBA" id="ARBA00023264"/>
    </source>
</evidence>
<dbReference type="InterPro" id="IPR030874">
    <property type="entry name" value="Cardiolipin_synth_Firmi"/>
</dbReference>
<dbReference type="FunFam" id="3.30.870.10:FF:000014">
    <property type="entry name" value="Cardiolipin synthase"/>
    <property type="match status" value="1"/>
</dbReference>
<dbReference type="EMBL" id="JAGIYQ010000003">
    <property type="protein sequence ID" value="MBP0724597.1"/>
    <property type="molecule type" value="Genomic_DNA"/>
</dbReference>
<evidence type="ECO:0000256" key="10">
    <source>
        <dbReference type="ARBA" id="ARBA00023209"/>
    </source>
</evidence>
<feature type="active site" evidence="13">
    <location>
        <position position="255"/>
    </location>
</feature>
<evidence type="ECO:0000313" key="17">
    <source>
        <dbReference type="Proteomes" id="UP000682134"/>
    </source>
</evidence>
<dbReference type="EC" id="2.7.8.-" evidence="13 14"/>
<keyword evidence="7 13" id="KW-1133">Transmembrane helix</keyword>